<dbReference type="InterPro" id="IPR002220">
    <property type="entry name" value="DapA-like"/>
</dbReference>
<dbReference type="CDD" id="cd00408">
    <property type="entry name" value="DHDPS-like"/>
    <property type="match status" value="1"/>
</dbReference>
<evidence type="ECO:0000256" key="1">
    <source>
        <dbReference type="ARBA" id="ARBA00023239"/>
    </source>
</evidence>
<dbReference type="Pfam" id="PF00701">
    <property type="entry name" value="DHDPS"/>
    <property type="match status" value="1"/>
</dbReference>
<keyword evidence="4" id="KW-1185">Reference proteome</keyword>
<dbReference type="InterPro" id="IPR013785">
    <property type="entry name" value="Aldolase_TIM"/>
</dbReference>
<dbReference type="PANTHER" id="PTHR12128:SF66">
    <property type="entry name" value="4-HYDROXY-2-OXOGLUTARATE ALDOLASE, MITOCHONDRIAL"/>
    <property type="match status" value="1"/>
</dbReference>
<dbReference type="PANTHER" id="PTHR12128">
    <property type="entry name" value="DIHYDRODIPICOLINATE SYNTHASE"/>
    <property type="match status" value="1"/>
</dbReference>
<dbReference type="SUPFAM" id="SSF51569">
    <property type="entry name" value="Aldolase"/>
    <property type="match status" value="1"/>
</dbReference>
<sequence length="326" mass="35184">MVSSSTASPSRPFPPGVHVPSLTWFRNDKTQEIDWDIQTKHLEFLVSSGLHGIVLAGTNGEAITLTPEEKSKLVRTTREVAIQLGRPDLPITMGCGGGCTREVMAETVLAEKAGANFALVLVPSYFHFAMDSEAIVTFFVELADSSPIPIVIYNFPGVAAGLDVNSEMLSRLGRHPNIVGVKLTCGGIAKVARVAAEFAPEQFAALAGQSDWLVPAMAVGGVGTITGVANLYPRVCLEIFELFRSGKTKEAEAAQLQLAKMEWGFGKGGINGTKWVVAKLLGYPLEGCHCRRPYPVYADPEKQAWIVETVQPLQETEQRLSQTATK</sequence>
<name>A0ABR1SP56_9PEZI</name>
<protein>
    <submittedName>
        <fullName evidence="3">Dihydrodipicolinate synthetase</fullName>
    </submittedName>
</protein>
<evidence type="ECO:0000256" key="2">
    <source>
        <dbReference type="PIRNR" id="PIRNR001365"/>
    </source>
</evidence>
<dbReference type="PIRSF" id="PIRSF001365">
    <property type="entry name" value="DHDPS"/>
    <property type="match status" value="1"/>
</dbReference>
<accession>A0ABR1SP56</accession>
<dbReference type="EMBL" id="JAQQWK010000008">
    <property type="protein sequence ID" value="KAK8036098.1"/>
    <property type="molecule type" value="Genomic_DNA"/>
</dbReference>
<dbReference type="Gene3D" id="3.20.20.70">
    <property type="entry name" value="Aldolase class I"/>
    <property type="match status" value="1"/>
</dbReference>
<dbReference type="PRINTS" id="PR00146">
    <property type="entry name" value="DHPICSNTHASE"/>
</dbReference>
<dbReference type="SMART" id="SM01130">
    <property type="entry name" value="DHDPS"/>
    <property type="match status" value="1"/>
</dbReference>
<comment type="caution">
    <text evidence="3">The sequence shown here is derived from an EMBL/GenBank/DDBJ whole genome shotgun (WGS) entry which is preliminary data.</text>
</comment>
<dbReference type="Proteomes" id="UP001444661">
    <property type="component" value="Unassembled WGS sequence"/>
</dbReference>
<evidence type="ECO:0000313" key="3">
    <source>
        <dbReference type="EMBL" id="KAK8036098.1"/>
    </source>
</evidence>
<comment type="similarity">
    <text evidence="2">Belongs to the DapA family.</text>
</comment>
<keyword evidence="1 2" id="KW-0456">Lyase</keyword>
<organism evidence="3 4">
    <name type="scientific">Apiospora rasikravindrae</name>
    <dbReference type="NCBI Taxonomy" id="990691"/>
    <lineage>
        <taxon>Eukaryota</taxon>
        <taxon>Fungi</taxon>
        <taxon>Dikarya</taxon>
        <taxon>Ascomycota</taxon>
        <taxon>Pezizomycotina</taxon>
        <taxon>Sordariomycetes</taxon>
        <taxon>Xylariomycetidae</taxon>
        <taxon>Amphisphaeriales</taxon>
        <taxon>Apiosporaceae</taxon>
        <taxon>Apiospora</taxon>
    </lineage>
</organism>
<gene>
    <name evidence="3" type="ORF">PG993_008712</name>
</gene>
<proteinExistence type="inferred from homology"/>
<evidence type="ECO:0000313" key="4">
    <source>
        <dbReference type="Proteomes" id="UP001444661"/>
    </source>
</evidence>
<reference evidence="3 4" key="1">
    <citation type="submission" date="2023-01" db="EMBL/GenBank/DDBJ databases">
        <title>Analysis of 21 Apiospora genomes using comparative genomics revels a genus with tremendous synthesis potential of carbohydrate active enzymes and secondary metabolites.</title>
        <authorList>
            <person name="Sorensen T."/>
        </authorList>
    </citation>
    <scope>NUCLEOTIDE SEQUENCE [LARGE SCALE GENOMIC DNA]</scope>
    <source>
        <strain evidence="3 4">CBS 33761</strain>
    </source>
</reference>